<evidence type="ECO:0000313" key="2">
    <source>
        <dbReference type="EMBL" id="CAH0546612.1"/>
    </source>
</evidence>
<accession>A0A9P0API6</accession>
<feature type="compositionally biased region" description="Basic and acidic residues" evidence="1">
    <location>
        <begin position="110"/>
        <end position="122"/>
    </location>
</feature>
<evidence type="ECO:0000313" key="3">
    <source>
        <dbReference type="Proteomes" id="UP001154078"/>
    </source>
</evidence>
<dbReference type="OrthoDB" id="6780244at2759"/>
<proteinExistence type="predicted"/>
<reference evidence="2" key="1">
    <citation type="submission" date="2021-12" db="EMBL/GenBank/DDBJ databases">
        <authorList>
            <person name="King R."/>
        </authorList>
    </citation>
    <scope>NUCLEOTIDE SEQUENCE</scope>
</reference>
<dbReference type="Proteomes" id="UP001154078">
    <property type="component" value="Chromosome 1"/>
</dbReference>
<keyword evidence="3" id="KW-1185">Reference proteome</keyword>
<evidence type="ECO:0000256" key="1">
    <source>
        <dbReference type="SAM" id="MobiDB-lite"/>
    </source>
</evidence>
<sequence>METFIKTADPIFKADFHLEDQIEAMNNQEMNDASVKDNLTIIPSCNTIEKTVSSTESDIKTHEAAVSESSYQEESDDSVKDKTYAKSSPSSCSSSSSSKSDSSDNEAENNENKDPENHETKKITRKRTRGPENWKKNLAKRLRNSGKEYVNVKTKKSYAERQLKPPCGEKCKIKCYTKFSEEQHREIFRKYWEIGCVQRQRDFISSSMITIKPRYRKHLFNKKPQETQDDDLSDTSFEIELIMANDDYINKSYDLEHEATLDQEKPCKRCLKEKERQKIEQESTKDVNEYIRKKYGIQPQKTLQELMEGKKKEGNEEFCAIPNQYKPRWSINC</sequence>
<feature type="region of interest" description="Disordered" evidence="1">
    <location>
        <begin position="52"/>
        <end position="141"/>
    </location>
</feature>
<feature type="compositionally biased region" description="Low complexity" evidence="1">
    <location>
        <begin position="87"/>
        <end position="100"/>
    </location>
</feature>
<dbReference type="AlphaFoldDB" id="A0A9P0API6"/>
<organism evidence="2 3">
    <name type="scientific">Brassicogethes aeneus</name>
    <name type="common">Rape pollen beetle</name>
    <name type="synonym">Meligethes aeneus</name>
    <dbReference type="NCBI Taxonomy" id="1431903"/>
    <lineage>
        <taxon>Eukaryota</taxon>
        <taxon>Metazoa</taxon>
        <taxon>Ecdysozoa</taxon>
        <taxon>Arthropoda</taxon>
        <taxon>Hexapoda</taxon>
        <taxon>Insecta</taxon>
        <taxon>Pterygota</taxon>
        <taxon>Neoptera</taxon>
        <taxon>Endopterygota</taxon>
        <taxon>Coleoptera</taxon>
        <taxon>Polyphaga</taxon>
        <taxon>Cucujiformia</taxon>
        <taxon>Nitidulidae</taxon>
        <taxon>Meligethinae</taxon>
        <taxon>Brassicogethes</taxon>
    </lineage>
</organism>
<dbReference type="PANTHER" id="PTHR10773:SF19">
    <property type="match status" value="1"/>
</dbReference>
<name>A0A9P0API6_BRAAE</name>
<dbReference type="PANTHER" id="PTHR10773">
    <property type="entry name" value="DNA-DIRECTED RNA POLYMERASES I, II, AND III SUBUNIT RPABC2"/>
    <property type="match status" value="1"/>
</dbReference>
<protein>
    <submittedName>
        <fullName evidence="2">Uncharacterized protein</fullName>
    </submittedName>
</protein>
<dbReference type="EMBL" id="OV121132">
    <property type="protein sequence ID" value="CAH0546612.1"/>
    <property type="molecule type" value="Genomic_DNA"/>
</dbReference>
<gene>
    <name evidence="2" type="ORF">MELIAE_LOCUS735</name>
</gene>